<feature type="compositionally biased region" description="Basic residues" evidence="1">
    <location>
        <begin position="80"/>
        <end position="97"/>
    </location>
</feature>
<accession>A0ABP4M7P6</accession>
<dbReference type="PANTHER" id="PTHR42705">
    <property type="entry name" value="BIFUNCTIONAL NON-HOMOLOGOUS END JOINING PROTEIN LIGD"/>
    <property type="match status" value="1"/>
</dbReference>
<evidence type="ECO:0000259" key="2">
    <source>
        <dbReference type="Pfam" id="PF21686"/>
    </source>
</evidence>
<dbReference type="Pfam" id="PF21686">
    <property type="entry name" value="LigD_Prim-Pol"/>
    <property type="match status" value="1"/>
</dbReference>
<feature type="domain" description="DNA ligase D polymerase" evidence="2">
    <location>
        <begin position="2"/>
        <end position="82"/>
    </location>
</feature>
<gene>
    <name evidence="3" type="ORF">GCM10009691_12480</name>
</gene>
<dbReference type="PANTHER" id="PTHR42705:SF3">
    <property type="entry name" value="ATP-DEPENDENT DNA LIGASE"/>
    <property type="match status" value="1"/>
</dbReference>
<dbReference type="EMBL" id="BAAALY010000005">
    <property type="protein sequence ID" value="GAA1538929.1"/>
    <property type="molecule type" value="Genomic_DNA"/>
</dbReference>
<dbReference type="Proteomes" id="UP001501791">
    <property type="component" value="Unassembled WGS sequence"/>
</dbReference>
<comment type="caution">
    <text evidence="3">The sequence shown here is derived from an EMBL/GenBank/DDBJ whole genome shotgun (WGS) entry which is preliminary data.</text>
</comment>
<evidence type="ECO:0000313" key="3">
    <source>
        <dbReference type="EMBL" id="GAA1538929.1"/>
    </source>
</evidence>
<organism evidence="3 4">
    <name type="scientific">Brevibacterium picturae</name>
    <dbReference type="NCBI Taxonomy" id="260553"/>
    <lineage>
        <taxon>Bacteria</taxon>
        <taxon>Bacillati</taxon>
        <taxon>Actinomycetota</taxon>
        <taxon>Actinomycetes</taxon>
        <taxon>Micrococcales</taxon>
        <taxon>Brevibacteriaceae</taxon>
        <taxon>Brevibacterium</taxon>
    </lineage>
</organism>
<sequence>MGGESFFSKNPPKGAPDYVEAVTETYNSGRRASQVVLTEVAAAVWAAQINTIVFHPWASLAGDTDDPVELRIDLDPAAGHRLRRRDRRRARPARGAA</sequence>
<name>A0ABP4M7P6_9MICO</name>
<dbReference type="Gene3D" id="3.90.920.10">
    <property type="entry name" value="DNA primase, PRIM domain"/>
    <property type="match status" value="1"/>
</dbReference>
<proteinExistence type="predicted"/>
<evidence type="ECO:0000256" key="1">
    <source>
        <dbReference type="SAM" id="MobiDB-lite"/>
    </source>
</evidence>
<protein>
    <recommendedName>
        <fullName evidence="2">DNA ligase D polymerase domain-containing protein</fullName>
    </recommendedName>
</protein>
<feature type="region of interest" description="Disordered" evidence="1">
    <location>
        <begin position="75"/>
        <end position="97"/>
    </location>
</feature>
<reference evidence="4" key="1">
    <citation type="journal article" date="2019" name="Int. J. Syst. Evol. Microbiol.">
        <title>The Global Catalogue of Microorganisms (GCM) 10K type strain sequencing project: providing services to taxonomists for standard genome sequencing and annotation.</title>
        <authorList>
            <consortium name="The Broad Institute Genomics Platform"/>
            <consortium name="The Broad Institute Genome Sequencing Center for Infectious Disease"/>
            <person name="Wu L."/>
            <person name="Ma J."/>
        </authorList>
    </citation>
    <scope>NUCLEOTIDE SEQUENCE [LARGE SCALE GENOMIC DNA]</scope>
    <source>
        <strain evidence="4">JCM 13319</strain>
    </source>
</reference>
<dbReference type="InterPro" id="IPR014145">
    <property type="entry name" value="LigD_pol_dom"/>
</dbReference>
<dbReference type="InterPro" id="IPR052171">
    <property type="entry name" value="NHEJ_LigD"/>
</dbReference>
<keyword evidence="4" id="KW-1185">Reference proteome</keyword>
<dbReference type="RefSeq" id="WP_373284510.1">
    <property type="nucleotide sequence ID" value="NZ_BAAALY010000005.1"/>
</dbReference>
<evidence type="ECO:0000313" key="4">
    <source>
        <dbReference type="Proteomes" id="UP001501791"/>
    </source>
</evidence>